<keyword evidence="1" id="KW-0812">Transmembrane</keyword>
<dbReference type="Gene3D" id="3.40.30.10">
    <property type="entry name" value="Glutaredoxin"/>
    <property type="match status" value="1"/>
</dbReference>
<accession>A0A1H4BKA9</accession>
<keyword evidence="1" id="KW-0472">Membrane</keyword>
<dbReference type="InterPro" id="IPR012336">
    <property type="entry name" value="Thioredoxin-like_fold"/>
</dbReference>
<dbReference type="RefSeq" id="WP_217637499.1">
    <property type="nucleotide sequence ID" value="NZ_FNQN01000006.1"/>
</dbReference>
<name>A0A1H4BKA9_9BACT</name>
<evidence type="ECO:0000259" key="2">
    <source>
        <dbReference type="Pfam" id="PF13462"/>
    </source>
</evidence>
<evidence type="ECO:0000313" key="3">
    <source>
        <dbReference type="EMBL" id="SEA48484.1"/>
    </source>
</evidence>
<evidence type="ECO:0000256" key="1">
    <source>
        <dbReference type="SAM" id="Phobius"/>
    </source>
</evidence>
<sequence>MKYGLIGISCVILAFTFIVAGSYYKDRQSEKYGFMAEENSELFVRDHSQILGSDDAKVFLVEFMDPACETCAAFAPFIKKVMADNPGKINLVIRYAPFHEGADNFVKILEAARMQGKYWETLELMLKSQNIWANHSNWQPERLWSILPKAGVNIERIKKDMHDPKIVKIIEQDMADVKALNVQKTPGYFVNGKPLQDFGYNQLYQLIKTELDIKYPR</sequence>
<feature type="transmembrane region" description="Helical" evidence="1">
    <location>
        <begin position="6"/>
        <end position="24"/>
    </location>
</feature>
<dbReference type="Proteomes" id="UP000199409">
    <property type="component" value="Unassembled WGS sequence"/>
</dbReference>
<dbReference type="SUPFAM" id="SSF52833">
    <property type="entry name" value="Thioredoxin-like"/>
    <property type="match status" value="1"/>
</dbReference>
<dbReference type="EMBL" id="FNQN01000006">
    <property type="protein sequence ID" value="SEA48484.1"/>
    <property type="molecule type" value="Genomic_DNA"/>
</dbReference>
<dbReference type="AlphaFoldDB" id="A0A1H4BKA9"/>
<proteinExistence type="predicted"/>
<reference evidence="3 4" key="1">
    <citation type="submission" date="2016-10" db="EMBL/GenBank/DDBJ databases">
        <authorList>
            <person name="de Groot N.N."/>
        </authorList>
    </citation>
    <scope>NUCLEOTIDE SEQUENCE [LARGE SCALE GENOMIC DNA]</scope>
    <source>
        <strain evidence="3 4">DSM 7343</strain>
    </source>
</reference>
<dbReference type="InterPro" id="IPR036249">
    <property type="entry name" value="Thioredoxin-like_sf"/>
</dbReference>
<feature type="domain" description="Thioredoxin-like fold" evidence="2">
    <location>
        <begin position="49"/>
        <end position="208"/>
    </location>
</feature>
<protein>
    <submittedName>
        <fullName evidence="3">Protein-disulfide isomerase</fullName>
    </submittedName>
</protein>
<dbReference type="STRING" id="37625.SAMN05660420_02250"/>
<keyword evidence="3" id="KW-0413">Isomerase</keyword>
<gene>
    <name evidence="3" type="ORF">SAMN05660420_02250</name>
</gene>
<keyword evidence="4" id="KW-1185">Reference proteome</keyword>
<dbReference type="Pfam" id="PF13462">
    <property type="entry name" value="Thioredoxin_4"/>
    <property type="match status" value="1"/>
</dbReference>
<evidence type="ECO:0000313" key="4">
    <source>
        <dbReference type="Proteomes" id="UP000199409"/>
    </source>
</evidence>
<organism evidence="3 4">
    <name type="scientific">Desulfuromusa kysingii</name>
    <dbReference type="NCBI Taxonomy" id="37625"/>
    <lineage>
        <taxon>Bacteria</taxon>
        <taxon>Pseudomonadati</taxon>
        <taxon>Thermodesulfobacteriota</taxon>
        <taxon>Desulfuromonadia</taxon>
        <taxon>Desulfuromonadales</taxon>
        <taxon>Geopsychrobacteraceae</taxon>
        <taxon>Desulfuromusa</taxon>
    </lineage>
</organism>
<dbReference type="GO" id="GO:0016853">
    <property type="term" value="F:isomerase activity"/>
    <property type="evidence" value="ECO:0007669"/>
    <property type="project" value="UniProtKB-KW"/>
</dbReference>
<keyword evidence="1" id="KW-1133">Transmembrane helix</keyword>